<dbReference type="Pfam" id="PF12138">
    <property type="entry name" value="Spherulin4"/>
    <property type="match status" value="2"/>
</dbReference>
<dbReference type="PANTHER" id="PTHR35040">
    <property type="match status" value="1"/>
</dbReference>
<name>A0A1Y2A3Q4_9PLEO</name>
<evidence type="ECO:0000313" key="2">
    <source>
        <dbReference type="Proteomes" id="UP000193144"/>
    </source>
</evidence>
<dbReference type="AlphaFoldDB" id="A0A1Y2A3Q4"/>
<sequence>MRHHQKPTAFWKKNKRFRPLLVVSICAILAVTTVTTAWLIRGHIRQLPITILVPLYMSPEADAWDPLYEAALAHGQVQFTAIVNPHVGPEPPPLPTKDYIEAIQKLNVLPNIQTVGYVDTVFGRKSHLPILREMEMYAGWGNETGLGVHGIFFDHTPSNGSMDTRKYLETIDASVKNATGIMEPRIVFHNPGTVPDVNITSQSTDVTIVFEGTFQDRTSLSVMRTRMSSLPSTRSKYGYLIHSVPEDTKRVDLRFLVNDVKKVAQYIFVTDLTRPDLEFVVIVNPNSGPGSHPWWPNADYVREIPRLNAYANVRTIGYVRTGYCKRPIEDVYQDIATYAGWSKNEASPGLWVDGIFFDETTNVYSAKAKAYLDGITEYVKQSEGIRGDKTVIHNPGTAVDARLAAPGPDITTVAEVAHSVFRTPEYQEWLSTSCYERSRTSYIVHGVPAVDMSDFTHELRQRAAYLFVTSLGENYYSSFGSCWPGFVESLGR</sequence>
<reference evidence="1 2" key="1">
    <citation type="submission" date="2016-07" db="EMBL/GenBank/DDBJ databases">
        <title>Pervasive Adenine N6-methylation of Active Genes in Fungi.</title>
        <authorList>
            <consortium name="DOE Joint Genome Institute"/>
            <person name="Mondo S.J."/>
            <person name="Dannebaum R.O."/>
            <person name="Kuo R.C."/>
            <person name="Labutti K."/>
            <person name="Haridas S."/>
            <person name="Kuo A."/>
            <person name="Salamov A."/>
            <person name="Ahrendt S.R."/>
            <person name="Lipzen A."/>
            <person name="Sullivan W."/>
            <person name="Andreopoulos W.B."/>
            <person name="Clum A."/>
            <person name="Lindquist E."/>
            <person name="Daum C."/>
            <person name="Ramamoorthy G.K."/>
            <person name="Gryganskyi A."/>
            <person name="Culley D."/>
            <person name="Magnuson J.K."/>
            <person name="James T.Y."/>
            <person name="O'Malley M.A."/>
            <person name="Stajich J.E."/>
            <person name="Spatafora J.W."/>
            <person name="Visel A."/>
            <person name="Grigoriev I.V."/>
        </authorList>
    </citation>
    <scope>NUCLEOTIDE SEQUENCE [LARGE SCALE GENOMIC DNA]</scope>
    <source>
        <strain evidence="1 2">CBS 115471</strain>
    </source>
</reference>
<dbReference type="OrthoDB" id="5342184at2759"/>
<keyword evidence="2" id="KW-1185">Reference proteome</keyword>
<comment type="caution">
    <text evidence="1">The sequence shown here is derived from an EMBL/GenBank/DDBJ whole genome shotgun (WGS) entry which is preliminary data.</text>
</comment>
<proteinExistence type="predicted"/>
<accession>A0A1Y2A3Q4</accession>
<dbReference type="PANTHER" id="PTHR35040:SF9">
    <property type="entry name" value="4-LIKE CELL SURFACE PROTEIN, PUTATIVE (AFU_ORTHOLOGUE AFUA_4G14080)-RELATED"/>
    <property type="match status" value="1"/>
</dbReference>
<protein>
    <submittedName>
        <fullName evidence="1">Spherulation-specific family 4</fullName>
    </submittedName>
</protein>
<gene>
    <name evidence="1" type="ORF">BCR34DRAFT_475560</name>
</gene>
<organism evidence="1 2">
    <name type="scientific">Clohesyomyces aquaticus</name>
    <dbReference type="NCBI Taxonomy" id="1231657"/>
    <lineage>
        <taxon>Eukaryota</taxon>
        <taxon>Fungi</taxon>
        <taxon>Dikarya</taxon>
        <taxon>Ascomycota</taxon>
        <taxon>Pezizomycotina</taxon>
        <taxon>Dothideomycetes</taxon>
        <taxon>Pleosporomycetidae</taxon>
        <taxon>Pleosporales</taxon>
        <taxon>Lindgomycetaceae</taxon>
        <taxon>Clohesyomyces</taxon>
    </lineage>
</organism>
<dbReference type="STRING" id="1231657.A0A1Y2A3Q4"/>
<dbReference type="InterPro" id="IPR021986">
    <property type="entry name" value="Spherulin4"/>
</dbReference>
<dbReference type="Proteomes" id="UP000193144">
    <property type="component" value="Unassembled WGS sequence"/>
</dbReference>
<evidence type="ECO:0000313" key="1">
    <source>
        <dbReference type="EMBL" id="ORY16990.1"/>
    </source>
</evidence>
<dbReference type="EMBL" id="MCFA01000015">
    <property type="protein sequence ID" value="ORY16990.1"/>
    <property type="molecule type" value="Genomic_DNA"/>
</dbReference>